<reference evidence="9" key="1">
    <citation type="submission" date="2025-08" db="UniProtKB">
        <authorList>
            <consortium name="RefSeq"/>
        </authorList>
    </citation>
    <scope>IDENTIFICATION</scope>
    <source>
        <tissue evidence="9">Whole insect</tissue>
    </source>
</reference>
<dbReference type="GO" id="GO:0005886">
    <property type="term" value="C:plasma membrane"/>
    <property type="evidence" value="ECO:0007669"/>
    <property type="project" value="UniProtKB-SubCell"/>
</dbReference>
<protein>
    <submittedName>
        <fullName evidence="9">Gustatory receptor for sugar taste 61a-like</fullName>
    </submittedName>
</protein>
<proteinExistence type="inferred from homology"/>
<dbReference type="InterPro" id="IPR009318">
    <property type="entry name" value="Gustatory_rcpt"/>
</dbReference>
<dbReference type="Pfam" id="PF06151">
    <property type="entry name" value="Trehalose_recp"/>
    <property type="match status" value="1"/>
</dbReference>
<keyword evidence="5 8" id="KW-1133">Transmembrane helix</keyword>
<feature type="transmembrane region" description="Helical" evidence="8">
    <location>
        <begin position="97"/>
        <end position="121"/>
    </location>
</feature>
<organism evidence="9">
    <name type="scientific">Diabrotica virgifera virgifera</name>
    <name type="common">western corn rootworm</name>
    <dbReference type="NCBI Taxonomy" id="50390"/>
    <lineage>
        <taxon>Eukaryota</taxon>
        <taxon>Metazoa</taxon>
        <taxon>Ecdysozoa</taxon>
        <taxon>Arthropoda</taxon>
        <taxon>Hexapoda</taxon>
        <taxon>Insecta</taxon>
        <taxon>Pterygota</taxon>
        <taxon>Neoptera</taxon>
        <taxon>Endopterygota</taxon>
        <taxon>Coleoptera</taxon>
        <taxon>Polyphaga</taxon>
        <taxon>Cucujiformia</taxon>
        <taxon>Chrysomeloidea</taxon>
        <taxon>Chrysomelidae</taxon>
        <taxon>Galerucinae</taxon>
        <taxon>Diabroticina</taxon>
        <taxon>Diabroticites</taxon>
        <taxon>Diabrotica</taxon>
    </lineage>
</organism>
<accession>A0A6P7H624</accession>
<dbReference type="PANTHER" id="PTHR21421:SF29">
    <property type="entry name" value="GUSTATORY RECEPTOR 5A FOR TREHALOSE-RELATED"/>
    <property type="match status" value="1"/>
</dbReference>
<gene>
    <name evidence="9" type="primary">LOC114344778</name>
</gene>
<comment type="similarity">
    <text evidence="2">Belongs to the insect chemoreceptor superfamily. Gustatory receptor (GR) family. Gr5a subfamily.</text>
</comment>
<dbReference type="RefSeq" id="XP_028151410.1">
    <property type="nucleotide sequence ID" value="XM_028295609.1"/>
</dbReference>
<dbReference type="AlphaFoldDB" id="A0A6P7H624"/>
<evidence type="ECO:0000256" key="5">
    <source>
        <dbReference type="ARBA" id="ARBA00022989"/>
    </source>
</evidence>
<dbReference type="GO" id="GO:0008527">
    <property type="term" value="F:taste receptor activity"/>
    <property type="evidence" value="ECO:0007669"/>
    <property type="project" value="InterPro"/>
</dbReference>
<keyword evidence="7" id="KW-0675">Receptor</keyword>
<evidence type="ECO:0000256" key="6">
    <source>
        <dbReference type="ARBA" id="ARBA00023136"/>
    </source>
</evidence>
<name>A0A6P7H624_DIAVI</name>
<keyword evidence="4 8" id="KW-0812">Transmembrane</keyword>
<keyword evidence="6 8" id="KW-0472">Membrane</keyword>
<evidence type="ECO:0000256" key="1">
    <source>
        <dbReference type="ARBA" id="ARBA00004651"/>
    </source>
</evidence>
<keyword evidence="3" id="KW-1003">Cell membrane</keyword>
<evidence type="ECO:0000256" key="3">
    <source>
        <dbReference type="ARBA" id="ARBA00022475"/>
    </source>
</evidence>
<evidence type="ECO:0000313" key="9">
    <source>
        <dbReference type="RefSeq" id="XP_028151410.1"/>
    </source>
</evidence>
<feature type="transmembrane region" description="Helical" evidence="8">
    <location>
        <begin position="67"/>
        <end position="85"/>
    </location>
</feature>
<dbReference type="PANTHER" id="PTHR21421">
    <property type="entry name" value="GUSTATORY RECEPTOR"/>
    <property type="match status" value="1"/>
</dbReference>
<feature type="non-terminal residue" evidence="9">
    <location>
        <position position="142"/>
    </location>
</feature>
<sequence length="142" mass="16633">QKYGKLEMKAALYGIIRSFRMEAITKPADMRHKGDIKTINKFWKDVRDDYTKICAMCFKSSSFFNDIILFTYACNLLFILIQLFVSLRRREQVIELLYFFGSFVFVVTRTVMVSIYGGWLYESARAALPMLNAVPCDLYNEE</sequence>
<evidence type="ECO:0000256" key="2">
    <source>
        <dbReference type="ARBA" id="ARBA00005327"/>
    </source>
</evidence>
<evidence type="ECO:0000256" key="7">
    <source>
        <dbReference type="ARBA" id="ARBA00023170"/>
    </source>
</evidence>
<dbReference type="GO" id="GO:0050916">
    <property type="term" value="P:sensory perception of sweet taste"/>
    <property type="evidence" value="ECO:0007669"/>
    <property type="project" value="UniProtKB-ARBA"/>
</dbReference>
<feature type="non-terminal residue" evidence="9">
    <location>
        <position position="1"/>
    </location>
</feature>
<dbReference type="InParanoid" id="A0A6P7H624"/>
<evidence type="ECO:0000256" key="8">
    <source>
        <dbReference type="SAM" id="Phobius"/>
    </source>
</evidence>
<comment type="subcellular location">
    <subcellularLocation>
        <location evidence="1">Cell membrane</location>
        <topology evidence="1">Multi-pass membrane protein</topology>
    </subcellularLocation>
</comment>
<evidence type="ECO:0000256" key="4">
    <source>
        <dbReference type="ARBA" id="ARBA00022692"/>
    </source>
</evidence>